<evidence type="ECO:0000259" key="1">
    <source>
        <dbReference type="PROSITE" id="PS51186"/>
    </source>
</evidence>
<keyword evidence="3" id="KW-1185">Reference proteome</keyword>
<name>A0ABP4BSM6_9ACTN</name>
<evidence type="ECO:0000313" key="3">
    <source>
        <dbReference type="Proteomes" id="UP001500665"/>
    </source>
</evidence>
<protein>
    <submittedName>
        <fullName evidence="2">N-acetyltransferase</fullName>
    </submittedName>
</protein>
<dbReference type="RefSeq" id="WP_344242081.1">
    <property type="nucleotide sequence ID" value="NZ_BAAAHH010000014.1"/>
</dbReference>
<dbReference type="InterPro" id="IPR000182">
    <property type="entry name" value="GNAT_dom"/>
</dbReference>
<dbReference type="Proteomes" id="UP001500665">
    <property type="component" value="Unassembled WGS sequence"/>
</dbReference>
<organism evidence="2 3">
    <name type="scientific">Actinocorallia libanotica</name>
    <dbReference type="NCBI Taxonomy" id="46162"/>
    <lineage>
        <taxon>Bacteria</taxon>
        <taxon>Bacillati</taxon>
        <taxon>Actinomycetota</taxon>
        <taxon>Actinomycetes</taxon>
        <taxon>Streptosporangiales</taxon>
        <taxon>Thermomonosporaceae</taxon>
        <taxon>Actinocorallia</taxon>
    </lineage>
</organism>
<dbReference type="EMBL" id="BAAAHH010000014">
    <property type="protein sequence ID" value="GAA0954104.1"/>
    <property type="molecule type" value="Genomic_DNA"/>
</dbReference>
<dbReference type="PROSITE" id="PS51186">
    <property type="entry name" value="GNAT"/>
    <property type="match status" value="1"/>
</dbReference>
<dbReference type="Pfam" id="PF13508">
    <property type="entry name" value="Acetyltransf_7"/>
    <property type="match status" value="1"/>
</dbReference>
<accession>A0ABP4BSM6</accession>
<evidence type="ECO:0000313" key="2">
    <source>
        <dbReference type="EMBL" id="GAA0954104.1"/>
    </source>
</evidence>
<dbReference type="SUPFAM" id="SSF55729">
    <property type="entry name" value="Acyl-CoA N-acyltransferases (Nat)"/>
    <property type="match status" value="1"/>
</dbReference>
<reference evidence="3" key="1">
    <citation type="journal article" date="2019" name="Int. J. Syst. Evol. Microbiol.">
        <title>The Global Catalogue of Microorganisms (GCM) 10K type strain sequencing project: providing services to taxonomists for standard genome sequencing and annotation.</title>
        <authorList>
            <consortium name="The Broad Institute Genomics Platform"/>
            <consortium name="The Broad Institute Genome Sequencing Center for Infectious Disease"/>
            <person name="Wu L."/>
            <person name="Ma J."/>
        </authorList>
    </citation>
    <scope>NUCLEOTIDE SEQUENCE [LARGE SCALE GENOMIC DNA]</scope>
    <source>
        <strain evidence="3">JCM 10696</strain>
    </source>
</reference>
<comment type="caution">
    <text evidence="2">The sequence shown here is derived from an EMBL/GenBank/DDBJ whole genome shotgun (WGS) entry which is preliminary data.</text>
</comment>
<gene>
    <name evidence="2" type="ORF">GCM10009550_36940</name>
</gene>
<dbReference type="InterPro" id="IPR016181">
    <property type="entry name" value="Acyl_CoA_acyltransferase"/>
</dbReference>
<feature type="domain" description="N-acetyltransferase" evidence="1">
    <location>
        <begin position="9"/>
        <end position="186"/>
    </location>
</feature>
<dbReference type="CDD" id="cd04301">
    <property type="entry name" value="NAT_SF"/>
    <property type="match status" value="1"/>
</dbReference>
<dbReference type="Gene3D" id="3.40.630.30">
    <property type="match status" value="1"/>
</dbReference>
<proteinExistence type="predicted"/>
<sequence length="199" mass="22462">MREPTLREIDVKTFRRMLTPMIEVYIAAMDPPRSQLPGRQSIMQRHANHPGFRAFVVERRRALGSTVVGFIYGFHGAAGQWWHDVVASELYARSGREHSEHWLRDAYEVAELHVHPDYQGRGLGRKLLNVLCADRPESTVVLSTLDRRPETPAHRLYRSVGFADLLSNFEFPGGGPPYAVMGAPLPLVRVPLAESAKPQ</sequence>